<evidence type="ECO:0000256" key="2">
    <source>
        <dbReference type="ARBA" id="ARBA00006991"/>
    </source>
</evidence>
<name>A0A2G9RKY5_AQUCT</name>
<comment type="subcellular location">
    <subcellularLocation>
        <location evidence="1">Nucleus</location>
    </subcellularLocation>
</comment>
<dbReference type="GO" id="GO:0003677">
    <property type="term" value="F:DNA binding"/>
    <property type="evidence" value="ECO:0007669"/>
    <property type="project" value="UniProtKB-KW"/>
</dbReference>
<dbReference type="Proteomes" id="UP000228934">
    <property type="component" value="Unassembled WGS sequence"/>
</dbReference>
<feature type="domain" description="C2H2-type" evidence="13">
    <location>
        <begin position="847"/>
        <end position="874"/>
    </location>
</feature>
<feature type="region of interest" description="Disordered" evidence="12">
    <location>
        <begin position="1087"/>
        <end position="1109"/>
    </location>
</feature>
<dbReference type="PROSITE" id="PS50157">
    <property type="entry name" value="ZINC_FINGER_C2H2_2"/>
    <property type="match status" value="18"/>
</dbReference>
<keyword evidence="15" id="KW-1185">Reference proteome</keyword>
<feature type="domain" description="C2H2-type" evidence="13">
    <location>
        <begin position="875"/>
        <end position="902"/>
    </location>
</feature>
<dbReference type="SMART" id="SM00355">
    <property type="entry name" value="ZnF_C2H2"/>
    <property type="match status" value="18"/>
</dbReference>
<evidence type="ECO:0000256" key="3">
    <source>
        <dbReference type="ARBA" id="ARBA00022723"/>
    </source>
</evidence>
<keyword evidence="10" id="KW-0539">Nucleus</keyword>
<dbReference type="PANTHER" id="PTHR47772:SF7">
    <property type="entry name" value="ZINC FINGER PROTEIN 160"/>
    <property type="match status" value="1"/>
</dbReference>
<evidence type="ECO:0000256" key="8">
    <source>
        <dbReference type="ARBA" id="ARBA00023125"/>
    </source>
</evidence>
<dbReference type="EMBL" id="KV940247">
    <property type="protein sequence ID" value="PIO27873.1"/>
    <property type="molecule type" value="Genomic_DNA"/>
</dbReference>
<sequence>MQLSDTSSTHAAPQKDNATTMFYCFQMSKPDVLSIMENVDEPFGQENNQARASRVEISECWPSGRTEEPRSFAPLVGKIPEEQSTSQNKQTTLIVNEIDNQDNHWREKTVHPIISHEPVCQTDSGSVEYSFPAEQSTPTSLPLMEKAGSREEDIVEQAAQGAKITGTGEDASAPLVLHGVSSMPSSFSKPEKGDAVASRPHGWSNIGHQSKTMETGRRKENEPAEQPNQRFWGLFQCSFCNFVFQDLSELLQHQETHNQEKFQGIGNEVSRPDSQQQQPVLEWRRYRCIVCDKTFCKQSSLVTHLRIHTGEKPFSCHVCRRKFNQRTSLTVHLRTHTGEAPFPCNRCNRSFRQQSNLTHHMKSHQRTEDVDGAEWSEENTAPGIPFMYLISEADDSNSEVWGSKVPFIKNDKGEDPGSCKRPYVCGHCFKRFTHQSNLLVHQRIHTGDRSYRCQECGKHFTRRTSLMVHLRGHTGEMPYSCVQCGKSFRQQSNLLYHMKSHVMSIEPKVDTSAEHEQPGKLSGQLIGPSGQYVDRENPQLLNTGGERVEESQLRAFQCTHCAKWFPSSHSLLLHQKLHVEQPSTVMHRREIQVPCPINRSLPHNYTENLLLPRQEHDSYPSHFKLSPRAESNCVVGTLNNLESNLIPQTGHSSSFQRVTSHSSEGTSGKGPYHVLGRGRPRKITLLGQGHGQMGAFLGGKAIHRCWKCPRYFNNKSNLIVHLRIHTGEKPFQCWLCEKRFRQQSNLIQHLKNHEDVLGDDLIPRPRKILNKEHPNGKNVQGLGLLQASGSPQPHLGFLPYDRSPMHHNGQLYEAPQTIHLGDIASSTECISNNLDASNSPTSAERTYKCSSCFKTFNHKSNLLVHERIHSGDKTYRCLECGKHFSQRTSLMVHLRTHTGEMPYSCLQCRRRFRQQSNLLYHIKTNTVQGQLNCTPENLPGSPIIPRLEPVVEASMSSNMEASPGPPPSWVHLEASPKNDTQSLEVGKAEYHCPACDKVFTHQSNLLVHQRIHSGERTYHCHECNRQFSQRTSLMIHLRTHTGEMPYSCQCCGKRFRQQSNLLYHLKSHVGQGISIDADQTAEYAVPRARGRPRKTDSSDTAREKGVAPRGKRTYKCTECPRRYNLMSNLVAHQKSHDLQPLYSCLECGDSFLHQGYLSVHKKQHSKVSTPHHGVQFCWRPNHELMDARSPGTEPERSAVYTQQEK</sequence>
<evidence type="ECO:0000256" key="7">
    <source>
        <dbReference type="ARBA" id="ARBA00023015"/>
    </source>
</evidence>
<dbReference type="FunFam" id="3.30.160.60:FF:000508">
    <property type="entry name" value="Myeloid zinc finger 1"/>
    <property type="match status" value="1"/>
</dbReference>
<dbReference type="InterPro" id="IPR050636">
    <property type="entry name" value="C2H2-ZF_domain-containing"/>
</dbReference>
<feature type="domain" description="C2H2-type" evidence="13">
    <location>
        <begin position="479"/>
        <end position="501"/>
    </location>
</feature>
<protein>
    <recommendedName>
        <fullName evidence="13">C2H2-type domain-containing protein</fullName>
    </recommendedName>
</protein>
<organism evidence="14 15">
    <name type="scientific">Aquarana catesbeiana</name>
    <name type="common">American bullfrog</name>
    <name type="synonym">Rana catesbeiana</name>
    <dbReference type="NCBI Taxonomy" id="8400"/>
    <lineage>
        <taxon>Eukaryota</taxon>
        <taxon>Metazoa</taxon>
        <taxon>Chordata</taxon>
        <taxon>Craniata</taxon>
        <taxon>Vertebrata</taxon>
        <taxon>Euteleostomi</taxon>
        <taxon>Amphibia</taxon>
        <taxon>Batrachia</taxon>
        <taxon>Anura</taxon>
        <taxon>Neobatrachia</taxon>
        <taxon>Ranoidea</taxon>
        <taxon>Ranidae</taxon>
        <taxon>Aquarana</taxon>
    </lineage>
</organism>
<evidence type="ECO:0000313" key="14">
    <source>
        <dbReference type="EMBL" id="PIO27873.1"/>
    </source>
</evidence>
<dbReference type="AlphaFoldDB" id="A0A2G9RKY5"/>
<keyword evidence="3" id="KW-0479">Metal-binding</keyword>
<dbReference type="FunFam" id="3.30.160.60:FF:002343">
    <property type="entry name" value="Zinc finger protein 33A"/>
    <property type="match status" value="3"/>
</dbReference>
<feature type="domain" description="C2H2-type" evidence="13">
    <location>
        <begin position="286"/>
        <end position="313"/>
    </location>
</feature>
<dbReference type="GO" id="GO:0008270">
    <property type="term" value="F:zinc ion binding"/>
    <property type="evidence" value="ECO:0007669"/>
    <property type="project" value="UniProtKB-KW"/>
</dbReference>
<evidence type="ECO:0000256" key="6">
    <source>
        <dbReference type="ARBA" id="ARBA00022833"/>
    </source>
</evidence>
<dbReference type="OrthoDB" id="6077919at2759"/>
<evidence type="ECO:0000256" key="5">
    <source>
        <dbReference type="ARBA" id="ARBA00022771"/>
    </source>
</evidence>
<feature type="domain" description="C2H2-type" evidence="13">
    <location>
        <begin position="703"/>
        <end position="730"/>
    </location>
</feature>
<dbReference type="SUPFAM" id="SSF57667">
    <property type="entry name" value="beta-beta-alpha zinc fingers"/>
    <property type="match status" value="11"/>
</dbReference>
<dbReference type="GO" id="GO:0042802">
    <property type="term" value="F:identical protein binding"/>
    <property type="evidence" value="ECO:0007669"/>
    <property type="project" value="UniProtKB-ARBA"/>
</dbReference>
<proteinExistence type="inferred from homology"/>
<keyword evidence="9" id="KW-0804">Transcription</keyword>
<keyword evidence="4" id="KW-0677">Repeat</keyword>
<evidence type="ECO:0000256" key="9">
    <source>
        <dbReference type="ARBA" id="ARBA00023163"/>
    </source>
</evidence>
<dbReference type="FunFam" id="3.30.160.60:FF:000003">
    <property type="entry name" value="Zinc finger protein 3 homolog"/>
    <property type="match status" value="1"/>
</dbReference>
<feature type="compositionally biased region" description="Basic and acidic residues" evidence="12">
    <location>
        <begin position="1093"/>
        <end position="1106"/>
    </location>
</feature>
<keyword evidence="6" id="KW-0862">Zinc</keyword>
<feature type="domain" description="C2H2-type" evidence="13">
    <location>
        <begin position="423"/>
        <end position="450"/>
    </location>
</feature>
<feature type="domain" description="C2H2-type" evidence="13">
    <location>
        <begin position="1046"/>
        <end position="1073"/>
    </location>
</feature>
<evidence type="ECO:0000313" key="15">
    <source>
        <dbReference type="Proteomes" id="UP000228934"/>
    </source>
</evidence>
<keyword evidence="7" id="KW-0805">Transcription regulation</keyword>
<evidence type="ECO:0000256" key="11">
    <source>
        <dbReference type="PROSITE-ProRule" id="PRU00042"/>
    </source>
</evidence>
<feature type="domain" description="C2H2-type" evidence="13">
    <location>
        <begin position="731"/>
        <end position="753"/>
    </location>
</feature>
<feature type="domain" description="C2H2-type" evidence="13">
    <location>
        <begin position="314"/>
        <end position="341"/>
    </location>
</feature>
<feature type="domain" description="C2H2-type" evidence="13">
    <location>
        <begin position="903"/>
        <end position="930"/>
    </location>
</feature>
<dbReference type="GO" id="GO:0005634">
    <property type="term" value="C:nucleus"/>
    <property type="evidence" value="ECO:0007669"/>
    <property type="project" value="UniProtKB-SubCell"/>
</dbReference>
<dbReference type="FunFam" id="3.30.160.60:FF:001480">
    <property type="entry name" value="Si:cabz01071911.3"/>
    <property type="match status" value="1"/>
</dbReference>
<dbReference type="FunFam" id="3.30.160.60:FF:000744">
    <property type="entry name" value="zinc finger E-box-binding homeobox 1"/>
    <property type="match status" value="1"/>
</dbReference>
<comment type="similarity">
    <text evidence="2">Belongs to the krueppel C2H2-type zinc-finger protein family.</text>
</comment>
<feature type="domain" description="C2H2-type" evidence="13">
    <location>
        <begin position="451"/>
        <end position="478"/>
    </location>
</feature>
<evidence type="ECO:0000256" key="12">
    <source>
        <dbReference type="SAM" id="MobiDB-lite"/>
    </source>
</evidence>
<feature type="region of interest" description="Disordered" evidence="12">
    <location>
        <begin position="1185"/>
        <end position="1205"/>
    </location>
</feature>
<feature type="domain" description="C2H2-type" evidence="13">
    <location>
        <begin position="990"/>
        <end position="1017"/>
    </location>
</feature>
<feature type="domain" description="C2H2-type" evidence="13">
    <location>
        <begin position="1018"/>
        <end position="1045"/>
    </location>
</feature>
<evidence type="ECO:0000256" key="1">
    <source>
        <dbReference type="ARBA" id="ARBA00004123"/>
    </source>
</evidence>
<dbReference type="InterPro" id="IPR036236">
    <property type="entry name" value="Znf_C2H2_sf"/>
</dbReference>
<dbReference type="PANTHER" id="PTHR47772">
    <property type="entry name" value="ZINC FINGER PROTEIN 200"/>
    <property type="match status" value="1"/>
</dbReference>
<dbReference type="PROSITE" id="PS00028">
    <property type="entry name" value="ZINC_FINGER_C2H2_1"/>
    <property type="match status" value="16"/>
</dbReference>
<evidence type="ECO:0000259" key="13">
    <source>
        <dbReference type="PROSITE" id="PS50157"/>
    </source>
</evidence>
<dbReference type="Gene3D" id="3.30.160.60">
    <property type="entry name" value="Classic Zinc Finger"/>
    <property type="match status" value="16"/>
</dbReference>
<feature type="domain" description="C2H2-type" evidence="13">
    <location>
        <begin position="1142"/>
        <end position="1169"/>
    </location>
</feature>
<feature type="domain" description="C2H2-type" evidence="13">
    <location>
        <begin position="342"/>
        <end position="369"/>
    </location>
</feature>
<keyword evidence="5 11" id="KW-0863">Zinc-finger</keyword>
<dbReference type="Pfam" id="PF00096">
    <property type="entry name" value="zf-C2H2"/>
    <property type="match status" value="14"/>
</dbReference>
<feature type="region of interest" description="Disordered" evidence="12">
    <location>
        <begin position="182"/>
        <end position="225"/>
    </location>
</feature>
<gene>
    <name evidence="14" type="ORF">AB205_0048870</name>
</gene>
<dbReference type="FunFam" id="3.30.160.60:FF:000094">
    <property type="entry name" value="Zinc finger protein 605"/>
    <property type="match status" value="1"/>
</dbReference>
<dbReference type="FunFam" id="3.30.160.60:FF:000621">
    <property type="entry name" value="FLT3-interacting zinc finger 1"/>
    <property type="match status" value="1"/>
</dbReference>
<reference evidence="15" key="1">
    <citation type="journal article" date="2017" name="Nat. Commun.">
        <title>The North American bullfrog draft genome provides insight into hormonal regulation of long noncoding RNA.</title>
        <authorList>
            <person name="Hammond S.A."/>
            <person name="Warren R.L."/>
            <person name="Vandervalk B.P."/>
            <person name="Kucuk E."/>
            <person name="Khan H."/>
            <person name="Gibb E.A."/>
            <person name="Pandoh P."/>
            <person name="Kirk H."/>
            <person name="Zhao Y."/>
            <person name="Jones M."/>
            <person name="Mungall A.J."/>
            <person name="Coope R."/>
            <person name="Pleasance S."/>
            <person name="Moore R.A."/>
            <person name="Holt R.A."/>
            <person name="Round J.M."/>
            <person name="Ohora S."/>
            <person name="Walle B.V."/>
            <person name="Veldhoen N."/>
            <person name="Helbing C.C."/>
            <person name="Birol I."/>
        </authorList>
    </citation>
    <scope>NUCLEOTIDE SEQUENCE [LARGE SCALE GENOMIC DNA]</scope>
</reference>
<dbReference type="InterPro" id="IPR013087">
    <property type="entry name" value="Znf_C2H2_type"/>
</dbReference>
<feature type="domain" description="C2H2-type" evidence="13">
    <location>
        <begin position="235"/>
        <end position="262"/>
    </location>
</feature>
<feature type="domain" description="C2H2-type" evidence="13">
    <location>
        <begin position="1114"/>
        <end position="1136"/>
    </location>
</feature>
<accession>A0A2G9RKY5</accession>
<dbReference type="GO" id="GO:0010468">
    <property type="term" value="P:regulation of gene expression"/>
    <property type="evidence" value="ECO:0007669"/>
    <property type="project" value="UniProtKB-ARBA"/>
</dbReference>
<feature type="domain" description="C2H2-type" evidence="13">
    <location>
        <begin position="556"/>
        <end position="583"/>
    </location>
</feature>
<feature type="compositionally biased region" description="Polar residues" evidence="12">
    <location>
        <begin position="649"/>
        <end position="666"/>
    </location>
</feature>
<dbReference type="FunFam" id="3.30.160.60:FF:000417">
    <property type="entry name" value="Zinc finger protein"/>
    <property type="match status" value="1"/>
</dbReference>
<dbReference type="FunFam" id="3.30.160.60:FF:003176">
    <property type="match status" value="2"/>
</dbReference>
<evidence type="ECO:0000256" key="10">
    <source>
        <dbReference type="ARBA" id="ARBA00023242"/>
    </source>
</evidence>
<keyword evidence="8" id="KW-0238">DNA-binding</keyword>
<evidence type="ECO:0000256" key="4">
    <source>
        <dbReference type="ARBA" id="ARBA00022737"/>
    </source>
</evidence>
<feature type="region of interest" description="Disordered" evidence="12">
    <location>
        <begin position="649"/>
        <end position="677"/>
    </location>
</feature>
<dbReference type="FunFam" id="3.30.160.60:FF:000446">
    <property type="entry name" value="Zinc finger protein"/>
    <property type="match status" value="1"/>
</dbReference>
<dbReference type="FunFam" id="3.30.160.60:FF:001049">
    <property type="entry name" value="zinc finger protein 319"/>
    <property type="match status" value="1"/>
</dbReference>